<keyword evidence="1" id="KW-1133">Transmembrane helix</keyword>
<keyword evidence="4" id="KW-1185">Reference proteome</keyword>
<dbReference type="PANTHER" id="PTHR34502:SF4">
    <property type="entry name" value="DUF6594 DOMAIN-CONTAINING PROTEIN"/>
    <property type="match status" value="1"/>
</dbReference>
<dbReference type="Proteomes" id="UP000758603">
    <property type="component" value="Unassembled WGS sequence"/>
</dbReference>
<protein>
    <recommendedName>
        <fullName evidence="2">DUF6594 domain-containing protein</fullName>
    </recommendedName>
</protein>
<accession>A0A9P8UGR6</accession>
<evidence type="ECO:0000313" key="4">
    <source>
        <dbReference type="Proteomes" id="UP000758603"/>
    </source>
</evidence>
<evidence type="ECO:0000256" key="1">
    <source>
        <dbReference type="SAM" id="Phobius"/>
    </source>
</evidence>
<dbReference type="GeneID" id="70138131"/>
<dbReference type="AlphaFoldDB" id="A0A9P8UGR6"/>
<evidence type="ECO:0000313" key="3">
    <source>
        <dbReference type="EMBL" id="KAH6651846.1"/>
    </source>
</evidence>
<name>A0A9P8UGR6_9PEZI</name>
<comment type="caution">
    <text evidence="3">The sequence shown here is derived from an EMBL/GenBank/DDBJ whole genome shotgun (WGS) entry which is preliminary data.</text>
</comment>
<evidence type="ECO:0000259" key="2">
    <source>
        <dbReference type="Pfam" id="PF20237"/>
    </source>
</evidence>
<proteinExistence type="predicted"/>
<dbReference type="EMBL" id="JAGPXC010000006">
    <property type="protein sequence ID" value="KAH6651846.1"/>
    <property type="molecule type" value="Genomic_DNA"/>
</dbReference>
<dbReference type="OrthoDB" id="3533814at2759"/>
<dbReference type="PANTHER" id="PTHR34502">
    <property type="entry name" value="DUF6594 DOMAIN-CONTAINING PROTEIN-RELATED"/>
    <property type="match status" value="1"/>
</dbReference>
<keyword evidence="1" id="KW-0812">Transmembrane</keyword>
<feature type="transmembrane region" description="Helical" evidence="1">
    <location>
        <begin position="271"/>
        <end position="290"/>
    </location>
</feature>
<sequence length="295" mass="32845">MMATADRQHRRANPVKGFPSLAAFISSDVDKSTLIFNRFDTLAARNLLYMQEELAELQAELDAYDTSDGSDPVSKKAARNWKEFKRKGDVQPRRLELVKDIRVLMKEYREALLNERRFAAIPPPDKRTFKAFREELFYFDTASNSSLCVIGGHSKNLYNETNELAALRVQEQQDRLSQFVEDHLGYFFQEKSKPNSYAAGITSDISYISGRSISSFISYLSTLLAAILLIGAIIVLYKVTEPNKKLGLLAIFTCLFAISVGLLTNARRAEVFGATAAYAAVLVVFVSGNLGGSPG</sequence>
<feature type="domain" description="DUF6594" evidence="2">
    <location>
        <begin position="18"/>
        <end position="283"/>
    </location>
</feature>
<dbReference type="RefSeq" id="XP_045956124.1">
    <property type="nucleotide sequence ID" value="XM_046109240.1"/>
</dbReference>
<dbReference type="InterPro" id="IPR046529">
    <property type="entry name" value="DUF6594"/>
</dbReference>
<gene>
    <name evidence="3" type="ORF">BKA67DRAFT_693088</name>
</gene>
<feature type="transmembrane region" description="Helical" evidence="1">
    <location>
        <begin position="216"/>
        <end position="240"/>
    </location>
</feature>
<reference evidence="3" key="1">
    <citation type="journal article" date="2021" name="Nat. Commun.">
        <title>Genetic determinants of endophytism in the Arabidopsis root mycobiome.</title>
        <authorList>
            <person name="Mesny F."/>
            <person name="Miyauchi S."/>
            <person name="Thiergart T."/>
            <person name="Pickel B."/>
            <person name="Atanasova L."/>
            <person name="Karlsson M."/>
            <person name="Huettel B."/>
            <person name="Barry K.W."/>
            <person name="Haridas S."/>
            <person name="Chen C."/>
            <person name="Bauer D."/>
            <person name="Andreopoulos W."/>
            <person name="Pangilinan J."/>
            <person name="LaButti K."/>
            <person name="Riley R."/>
            <person name="Lipzen A."/>
            <person name="Clum A."/>
            <person name="Drula E."/>
            <person name="Henrissat B."/>
            <person name="Kohler A."/>
            <person name="Grigoriev I.V."/>
            <person name="Martin F.M."/>
            <person name="Hacquard S."/>
        </authorList>
    </citation>
    <scope>NUCLEOTIDE SEQUENCE</scope>
    <source>
        <strain evidence="3">MPI-SDFR-AT-0073</strain>
    </source>
</reference>
<feature type="transmembrane region" description="Helical" evidence="1">
    <location>
        <begin position="246"/>
        <end position="264"/>
    </location>
</feature>
<keyword evidence="1" id="KW-0472">Membrane</keyword>
<organism evidence="3 4">
    <name type="scientific">Truncatella angustata</name>
    <dbReference type="NCBI Taxonomy" id="152316"/>
    <lineage>
        <taxon>Eukaryota</taxon>
        <taxon>Fungi</taxon>
        <taxon>Dikarya</taxon>
        <taxon>Ascomycota</taxon>
        <taxon>Pezizomycotina</taxon>
        <taxon>Sordariomycetes</taxon>
        <taxon>Xylariomycetidae</taxon>
        <taxon>Amphisphaeriales</taxon>
        <taxon>Sporocadaceae</taxon>
        <taxon>Truncatella</taxon>
    </lineage>
</organism>
<dbReference type="Pfam" id="PF20237">
    <property type="entry name" value="DUF6594"/>
    <property type="match status" value="1"/>
</dbReference>